<sequence length="242" mass="27754">MDGDIRSLPFKSDILNTEFDLHVYLPPNYHESISYHLAVAQDGQDFFRLGKIGRKIEDMILEEAGPETIVVGVPYPRVAARRKWYHPDGEELPQYLQFLTAELLPFLAQEYSLHEDPEGRVLMGDSLAGTLALLACLEHPDTFSRAIMYSPYVNDTLLSKIDESSHLGTLTLYHTVGSEEREVKGTDGTIMDFISMNNDLHERLNANVSNYRFKTLDKGDHTWYTWEPDLHKALHFMYIFNA</sequence>
<dbReference type="InterPro" id="IPR000801">
    <property type="entry name" value="Esterase-like"/>
</dbReference>
<dbReference type="AlphaFoldDB" id="A0A1G8LFC2"/>
<organism evidence="1 2">
    <name type="scientific">Natribacillus halophilus</name>
    <dbReference type="NCBI Taxonomy" id="549003"/>
    <lineage>
        <taxon>Bacteria</taxon>
        <taxon>Bacillati</taxon>
        <taxon>Bacillota</taxon>
        <taxon>Bacilli</taxon>
        <taxon>Bacillales</taxon>
        <taxon>Bacillaceae</taxon>
        <taxon>Natribacillus</taxon>
    </lineage>
</organism>
<dbReference type="PANTHER" id="PTHR48098">
    <property type="entry name" value="ENTEROCHELIN ESTERASE-RELATED"/>
    <property type="match status" value="1"/>
</dbReference>
<dbReference type="Gene3D" id="3.40.50.1820">
    <property type="entry name" value="alpha/beta hydrolase"/>
    <property type="match status" value="1"/>
</dbReference>
<proteinExistence type="predicted"/>
<dbReference type="Pfam" id="PF00756">
    <property type="entry name" value="Esterase"/>
    <property type="match status" value="1"/>
</dbReference>
<dbReference type="SUPFAM" id="SSF53474">
    <property type="entry name" value="alpha/beta-Hydrolases"/>
    <property type="match status" value="1"/>
</dbReference>
<dbReference type="InterPro" id="IPR029058">
    <property type="entry name" value="AB_hydrolase_fold"/>
</dbReference>
<dbReference type="Proteomes" id="UP000198853">
    <property type="component" value="Unassembled WGS sequence"/>
</dbReference>
<protein>
    <submittedName>
        <fullName evidence="1">Enterochelin esterase</fullName>
    </submittedName>
</protein>
<dbReference type="EMBL" id="FNEN01000003">
    <property type="protein sequence ID" value="SDI53900.1"/>
    <property type="molecule type" value="Genomic_DNA"/>
</dbReference>
<evidence type="ECO:0000313" key="1">
    <source>
        <dbReference type="EMBL" id="SDI53900.1"/>
    </source>
</evidence>
<dbReference type="InterPro" id="IPR050583">
    <property type="entry name" value="Mycobacterial_A85_antigen"/>
</dbReference>
<dbReference type="PANTHER" id="PTHR48098:SF3">
    <property type="entry name" value="IRON(III) ENTEROBACTIN ESTERASE"/>
    <property type="match status" value="1"/>
</dbReference>
<name>A0A1G8LFC2_9BACI</name>
<reference evidence="1 2" key="1">
    <citation type="submission" date="2016-10" db="EMBL/GenBank/DDBJ databases">
        <authorList>
            <person name="de Groot N.N."/>
        </authorList>
    </citation>
    <scope>NUCLEOTIDE SEQUENCE [LARGE SCALE GENOMIC DNA]</scope>
    <source>
        <strain evidence="1 2">DSM 21771</strain>
    </source>
</reference>
<accession>A0A1G8LFC2</accession>
<evidence type="ECO:0000313" key="2">
    <source>
        <dbReference type="Proteomes" id="UP000198853"/>
    </source>
</evidence>
<dbReference type="RefSeq" id="WP_176764614.1">
    <property type="nucleotide sequence ID" value="NZ_FNEN01000003.1"/>
</dbReference>
<keyword evidence="2" id="KW-1185">Reference proteome</keyword>
<gene>
    <name evidence="1" type="ORF">SAMN04488123_10344</name>
</gene>